<dbReference type="PANTHER" id="PTHR10772:SF0">
    <property type="entry name" value="10 KDA HEAT SHOCK PROTEIN, MITOCHONDRIAL"/>
    <property type="match status" value="1"/>
</dbReference>
<dbReference type="GO" id="GO:0051082">
    <property type="term" value="F:unfolded protein binding"/>
    <property type="evidence" value="ECO:0007669"/>
    <property type="project" value="TreeGrafter"/>
</dbReference>
<evidence type="ECO:0000256" key="3">
    <source>
        <dbReference type="RuleBase" id="RU003479"/>
    </source>
</evidence>
<dbReference type="VEuPathDB" id="CryptoDB:cubi_02915"/>
<dbReference type="GO" id="GO:0005739">
    <property type="term" value="C:mitochondrion"/>
    <property type="evidence" value="ECO:0007669"/>
    <property type="project" value="TreeGrafter"/>
</dbReference>
<dbReference type="PRINTS" id="PR00297">
    <property type="entry name" value="CHAPERONIN10"/>
</dbReference>
<dbReference type="GO" id="GO:0044183">
    <property type="term" value="F:protein folding chaperone"/>
    <property type="evidence" value="ECO:0007669"/>
    <property type="project" value="InterPro"/>
</dbReference>
<dbReference type="Proteomes" id="UP000186176">
    <property type="component" value="Unassembled WGS sequence"/>
</dbReference>
<dbReference type="SMART" id="SM00883">
    <property type="entry name" value="Cpn10"/>
    <property type="match status" value="1"/>
</dbReference>
<evidence type="ECO:0000313" key="5">
    <source>
        <dbReference type="Proteomes" id="UP000186176"/>
    </source>
</evidence>
<evidence type="ECO:0000256" key="2">
    <source>
        <dbReference type="ARBA" id="ARBA00023186"/>
    </source>
</evidence>
<name>A0A1J4MIQ1_9CRYT</name>
<reference evidence="4 5" key="1">
    <citation type="submission" date="2016-10" db="EMBL/GenBank/DDBJ databases">
        <title>Reductive evolution of mitochondrial metabolism and differential evolution of invasion-related proteins in Cryptosporidium.</title>
        <authorList>
            <person name="Liu S."/>
            <person name="Roellig D.M."/>
            <person name="Guo Y."/>
            <person name="Li N."/>
            <person name="Frace M.A."/>
            <person name="Tang K."/>
            <person name="Zhang L."/>
            <person name="Feng Y."/>
            <person name="Xiao L."/>
        </authorList>
    </citation>
    <scope>NUCLEOTIDE SEQUENCE [LARGE SCALE GENOMIC DNA]</scope>
    <source>
        <strain evidence="4">39726</strain>
    </source>
</reference>
<proteinExistence type="inferred from homology"/>
<dbReference type="GO" id="GO:0051087">
    <property type="term" value="F:protein-folding chaperone binding"/>
    <property type="evidence" value="ECO:0007669"/>
    <property type="project" value="TreeGrafter"/>
</dbReference>
<gene>
    <name evidence="4" type="ORF">cubi_02915</name>
</gene>
<dbReference type="OrthoDB" id="184876at2759"/>
<dbReference type="InterPro" id="IPR018369">
    <property type="entry name" value="Chaprnonin_Cpn10_CS"/>
</dbReference>
<comment type="similarity">
    <text evidence="1 3">Belongs to the GroES chaperonin family.</text>
</comment>
<evidence type="ECO:0000256" key="1">
    <source>
        <dbReference type="ARBA" id="ARBA00006975"/>
    </source>
</evidence>
<protein>
    <submittedName>
        <fullName evidence="4">Chaperonin 10 kd subunit</fullName>
    </submittedName>
</protein>
<dbReference type="GeneID" id="39979705"/>
<dbReference type="PROSITE" id="PS00681">
    <property type="entry name" value="CHAPERONINS_CPN10"/>
    <property type="match status" value="1"/>
</dbReference>
<dbReference type="CDD" id="cd00320">
    <property type="entry name" value="cpn10"/>
    <property type="match status" value="1"/>
</dbReference>
<dbReference type="RefSeq" id="XP_028875333.1">
    <property type="nucleotide sequence ID" value="XM_029019926.1"/>
</dbReference>
<dbReference type="InterPro" id="IPR011032">
    <property type="entry name" value="GroES-like_sf"/>
</dbReference>
<keyword evidence="2 3" id="KW-0143">Chaperone</keyword>
<dbReference type="Pfam" id="PF00166">
    <property type="entry name" value="Cpn10"/>
    <property type="match status" value="1"/>
</dbReference>
<evidence type="ECO:0000313" key="4">
    <source>
        <dbReference type="EMBL" id="OII74113.1"/>
    </source>
</evidence>
<dbReference type="EMBL" id="LRBP01000013">
    <property type="protein sequence ID" value="OII74113.1"/>
    <property type="molecule type" value="Genomic_DNA"/>
</dbReference>
<dbReference type="GO" id="GO:0005524">
    <property type="term" value="F:ATP binding"/>
    <property type="evidence" value="ECO:0007669"/>
    <property type="project" value="InterPro"/>
</dbReference>
<dbReference type="AlphaFoldDB" id="A0A1J4MIQ1"/>
<accession>A0A1J4MIQ1</accession>
<dbReference type="InterPro" id="IPR037124">
    <property type="entry name" value="Chaperonin_GroES_sf"/>
</dbReference>
<dbReference type="GO" id="GO:0046872">
    <property type="term" value="F:metal ion binding"/>
    <property type="evidence" value="ECO:0007669"/>
    <property type="project" value="TreeGrafter"/>
</dbReference>
<keyword evidence="5" id="KW-1185">Reference proteome</keyword>
<dbReference type="InterPro" id="IPR020818">
    <property type="entry name" value="Chaperonin_GroES"/>
</dbReference>
<organism evidence="4 5">
    <name type="scientific">Cryptosporidium ubiquitum</name>
    <dbReference type="NCBI Taxonomy" id="857276"/>
    <lineage>
        <taxon>Eukaryota</taxon>
        <taxon>Sar</taxon>
        <taxon>Alveolata</taxon>
        <taxon>Apicomplexa</taxon>
        <taxon>Conoidasida</taxon>
        <taxon>Coccidia</taxon>
        <taxon>Eucoccidiorida</taxon>
        <taxon>Eimeriorina</taxon>
        <taxon>Cryptosporidiidae</taxon>
        <taxon>Cryptosporidium</taxon>
    </lineage>
</organism>
<comment type="caution">
    <text evidence="4">The sequence shown here is derived from an EMBL/GenBank/DDBJ whole genome shotgun (WGS) entry which is preliminary data.</text>
</comment>
<dbReference type="PANTHER" id="PTHR10772">
    <property type="entry name" value="10 KDA HEAT SHOCK PROTEIN"/>
    <property type="match status" value="1"/>
</dbReference>
<dbReference type="Gene3D" id="2.30.33.40">
    <property type="entry name" value="GroES chaperonin"/>
    <property type="match status" value="1"/>
</dbReference>
<sequence>MVNKLLRKFKPIFDRVLVQRINPKTITKSGILLPESINKKNKGFFMAKVLSTGSGKINHFTGEYYKSSVKPGDTVVVPEYGGISIQEIYGEIENDTTSDFIVYKEEDILGIFENDSQK</sequence>
<dbReference type="SUPFAM" id="SSF50129">
    <property type="entry name" value="GroES-like"/>
    <property type="match status" value="1"/>
</dbReference>